<dbReference type="AlphaFoldDB" id="A0A8J3XZ61"/>
<evidence type="ECO:0008006" key="4">
    <source>
        <dbReference type="Google" id="ProtNLM"/>
    </source>
</evidence>
<proteinExistence type="predicted"/>
<organism evidence="2 3">
    <name type="scientific">Planotetraspora thailandica</name>
    <dbReference type="NCBI Taxonomy" id="487172"/>
    <lineage>
        <taxon>Bacteria</taxon>
        <taxon>Bacillati</taxon>
        <taxon>Actinomycetota</taxon>
        <taxon>Actinomycetes</taxon>
        <taxon>Streptosporangiales</taxon>
        <taxon>Streptosporangiaceae</taxon>
        <taxon>Planotetraspora</taxon>
    </lineage>
</organism>
<reference evidence="2" key="1">
    <citation type="submission" date="2021-01" db="EMBL/GenBank/DDBJ databases">
        <title>Whole genome shotgun sequence of Planotetraspora thailandica NBRC 104271.</title>
        <authorList>
            <person name="Komaki H."/>
            <person name="Tamura T."/>
        </authorList>
    </citation>
    <scope>NUCLEOTIDE SEQUENCE</scope>
    <source>
        <strain evidence="2">NBRC 104271</strain>
    </source>
</reference>
<name>A0A8J3XZ61_9ACTN</name>
<evidence type="ECO:0000313" key="2">
    <source>
        <dbReference type="EMBL" id="GII56478.1"/>
    </source>
</evidence>
<protein>
    <recommendedName>
        <fullName evidence="4">DUF320 domain-containing protein</fullName>
    </recommendedName>
</protein>
<feature type="chain" id="PRO_5035236323" description="DUF320 domain-containing protein" evidence="1">
    <location>
        <begin position="25"/>
        <end position="142"/>
    </location>
</feature>
<dbReference type="EMBL" id="BOOR01000036">
    <property type="protein sequence ID" value="GII56478.1"/>
    <property type="molecule type" value="Genomic_DNA"/>
</dbReference>
<keyword evidence="1" id="KW-0732">Signal</keyword>
<evidence type="ECO:0000256" key="1">
    <source>
        <dbReference type="SAM" id="SignalP"/>
    </source>
</evidence>
<evidence type="ECO:0000313" key="3">
    <source>
        <dbReference type="Proteomes" id="UP000605992"/>
    </source>
</evidence>
<sequence>MAKAAATVALTVGIAGMFAAPAQAAAEKGGTYSHAGSSGSMEKTTDVLSTQDLDLLSILPILGGITPSYGYSYGYGYSHGHGHGITQGNGNAVICGGLGLINLNLLSPYVCEPVIDQVNTTAMDPAMAGHPYIDQGNDNFID</sequence>
<gene>
    <name evidence="2" type="ORF">Pth03_48670</name>
</gene>
<keyword evidence="3" id="KW-1185">Reference proteome</keyword>
<dbReference type="RefSeq" id="WP_203946619.1">
    <property type="nucleotide sequence ID" value="NZ_BOOR01000036.1"/>
</dbReference>
<comment type="caution">
    <text evidence="2">The sequence shown here is derived from an EMBL/GenBank/DDBJ whole genome shotgun (WGS) entry which is preliminary data.</text>
</comment>
<accession>A0A8J3XZ61</accession>
<dbReference type="Proteomes" id="UP000605992">
    <property type="component" value="Unassembled WGS sequence"/>
</dbReference>
<feature type="signal peptide" evidence="1">
    <location>
        <begin position="1"/>
        <end position="24"/>
    </location>
</feature>